<dbReference type="FunFam" id="1.10.510.10:FF:000708">
    <property type="entry name" value="serine/threonine-protein kinase par-1-like"/>
    <property type="match status" value="1"/>
</dbReference>
<dbReference type="PROSITE" id="PS50011">
    <property type="entry name" value="PROTEIN_KINASE_DOM"/>
    <property type="match status" value="1"/>
</dbReference>
<dbReference type="GO" id="GO:0030430">
    <property type="term" value="C:host cell cytoplasm"/>
    <property type="evidence" value="ECO:0007669"/>
    <property type="project" value="UniProtKB-SubCell"/>
</dbReference>
<dbReference type="InterPro" id="IPR051138">
    <property type="entry name" value="PIM_Ser/Thr_kinase"/>
</dbReference>
<evidence type="ECO:0000256" key="3">
    <source>
        <dbReference type="ARBA" id="ARBA00016885"/>
    </source>
</evidence>
<feature type="binding site" evidence="14">
    <location>
        <position position="116"/>
    </location>
    <ligand>
        <name>ATP</name>
        <dbReference type="ChEBI" id="CHEBI:30616"/>
    </ligand>
</feature>
<dbReference type="PIRSF" id="PIRSF037993">
    <property type="entry name" value="STPK_Pim-1"/>
    <property type="match status" value="1"/>
</dbReference>
<comment type="catalytic activity">
    <reaction evidence="12">
        <text>L-seryl-[protein] + ATP = O-phospho-L-seryl-[protein] + ADP + H(+)</text>
        <dbReference type="Rhea" id="RHEA:17989"/>
        <dbReference type="Rhea" id="RHEA-COMP:9863"/>
        <dbReference type="Rhea" id="RHEA-COMP:11604"/>
        <dbReference type="ChEBI" id="CHEBI:15378"/>
        <dbReference type="ChEBI" id="CHEBI:29999"/>
        <dbReference type="ChEBI" id="CHEBI:30616"/>
        <dbReference type="ChEBI" id="CHEBI:83421"/>
        <dbReference type="ChEBI" id="CHEBI:456216"/>
        <dbReference type="EC" id="2.7.11.1"/>
    </reaction>
</comment>
<evidence type="ECO:0000259" key="18">
    <source>
        <dbReference type="PROSITE" id="PS50011"/>
    </source>
</evidence>
<dbReference type="GO" id="GO:0004674">
    <property type="term" value="F:protein serine/threonine kinase activity"/>
    <property type="evidence" value="ECO:0007669"/>
    <property type="project" value="UniProtKB-KW"/>
</dbReference>
<feature type="compositionally biased region" description="Low complexity" evidence="17">
    <location>
        <begin position="296"/>
        <end position="319"/>
    </location>
</feature>
<protein>
    <recommendedName>
        <fullName evidence="3">Serine/threonine-protein kinase 1</fullName>
        <ecNumber evidence="2">2.7.11.1</ecNumber>
    </recommendedName>
</protein>
<keyword evidence="8" id="KW-0418">Kinase</keyword>
<feature type="binding site" evidence="14">
    <location>
        <begin position="34"/>
        <end position="42"/>
    </location>
    <ligand>
        <name>ATP</name>
        <dbReference type="ChEBI" id="CHEBI:30616"/>
    </ligand>
</feature>
<keyword evidence="7 15" id="KW-0547">Nucleotide-binding</keyword>
<evidence type="ECO:0000256" key="8">
    <source>
        <dbReference type="ARBA" id="ARBA00022777"/>
    </source>
</evidence>
<evidence type="ECO:0000256" key="5">
    <source>
        <dbReference type="ARBA" id="ARBA00022553"/>
    </source>
</evidence>
<evidence type="ECO:0000256" key="17">
    <source>
        <dbReference type="SAM" id="MobiDB-lite"/>
    </source>
</evidence>
<comment type="similarity">
    <text evidence="16">Belongs to the protein kinase superfamily.</text>
</comment>
<evidence type="ECO:0000256" key="6">
    <source>
        <dbReference type="ARBA" id="ARBA00022679"/>
    </source>
</evidence>
<dbReference type="EC" id="2.7.11.1" evidence="2"/>
<keyword evidence="5" id="KW-0597">Phosphoprotein</keyword>
<evidence type="ECO:0000313" key="20">
    <source>
        <dbReference type="Proteomes" id="UP000827092"/>
    </source>
</evidence>
<dbReference type="InterPro" id="IPR017348">
    <property type="entry name" value="PIM1/2/3"/>
</dbReference>
<evidence type="ECO:0000313" key="19">
    <source>
        <dbReference type="EMBL" id="KAG8195070.1"/>
    </source>
</evidence>
<dbReference type="Proteomes" id="UP000827092">
    <property type="component" value="Unassembled WGS sequence"/>
</dbReference>
<feature type="region of interest" description="Disordered" evidence="17">
    <location>
        <begin position="288"/>
        <end position="319"/>
    </location>
</feature>
<feature type="binding site" evidence="14 15">
    <location>
        <position position="57"/>
    </location>
    <ligand>
        <name>ATP</name>
        <dbReference type="ChEBI" id="CHEBI:30616"/>
    </ligand>
</feature>
<dbReference type="PROSITE" id="PS00108">
    <property type="entry name" value="PROTEIN_KINASE_ST"/>
    <property type="match status" value="1"/>
</dbReference>
<dbReference type="FunFam" id="3.30.200.20:FF:000547">
    <property type="entry name" value="Serine/threonine-protein kinase prk-2"/>
    <property type="match status" value="1"/>
</dbReference>
<name>A0AAV6VEL5_9ARAC</name>
<dbReference type="SMART" id="SM00220">
    <property type="entry name" value="S_TKc"/>
    <property type="match status" value="1"/>
</dbReference>
<keyword evidence="20" id="KW-1185">Reference proteome</keyword>
<dbReference type="PANTHER" id="PTHR22984">
    <property type="entry name" value="SERINE/THREONINE-PROTEIN KINASE PIM"/>
    <property type="match status" value="1"/>
</dbReference>
<dbReference type="GO" id="GO:0005524">
    <property type="term" value="F:ATP binding"/>
    <property type="evidence" value="ECO:0007669"/>
    <property type="project" value="UniProtKB-UniRule"/>
</dbReference>
<evidence type="ECO:0000256" key="11">
    <source>
        <dbReference type="ARBA" id="ARBA00047899"/>
    </source>
</evidence>
<evidence type="ECO:0000256" key="13">
    <source>
        <dbReference type="PIRSR" id="PIRSR037993-1"/>
    </source>
</evidence>
<feature type="active site" description="Proton acceptor" evidence="13">
    <location>
        <position position="155"/>
    </location>
</feature>
<dbReference type="GO" id="GO:0005737">
    <property type="term" value="C:cytoplasm"/>
    <property type="evidence" value="ECO:0007669"/>
    <property type="project" value="TreeGrafter"/>
</dbReference>
<dbReference type="Gene3D" id="1.10.510.10">
    <property type="entry name" value="Transferase(Phosphotransferase) domain 1"/>
    <property type="match status" value="1"/>
</dbReference>
<dbReference type="Gene3D" id="3.30.200.20">
    <property type="entry name" value="Phosphorylase Kinase, domain 1"/>
    <property type="match status" value="1"/>
</dbReference>
<dbReference type="GO" id="GO:0043066">
    <property type="term" value="P:negative regulation of apoptotic process"/>
    <property type="evidence" value="ECO:0007669"/>
    <property type="project" value="InterPro"/>
</dbReference>
<accession>A0AAV6VEL5</accession>
<dbReference type="InterPro" id="IPR000719">
    <property type="entry name" value="Prot_kinase_dom"/>
</dbReference>
<sequence>MPAFNMFSSPTVVQPTSVKEKDSFEKYYRIGAVLGKGGFGTVYAGTRIRDNLPVAIKHVMNEKVTEWGQLNGSRVPLEVCLLRKVSHVKGVVKLLEFFDHSDSFVMILERPDSVKDLFDYITEKGFLEERLSRVFFHQVVESVIECHKAGILHRDIKDENILVDLKTLKLRLIDFGSGAFLKDSMYTDFDGTRVYSPPEWIRTQRYNGLAATVWSLGILLYDMVCGDIPFEEDDQILRADITFNKFLSSECRDLIRKCLSVRASDRPTLEQILRHPWLTMPLENLPTPSIPVKHNNTSSTRSCSDDSLNSSSGSSQGSI</sequence>
<organism evidence="19 20">
    <name type="scientific">Oedothorax gibbosus</name>
    <dbReference type="NCBI Taxonomy" id="931172"/>
    <lineage>
        <taxon>Eukaryota</taxon>
        <taxon>Metazoa</taxon>
        <taxon>Ecdysozoa</taxon>
        <taxon>Arthropoda</taxon>
        <taxon>Chelicerata</taxon>
        <taxon>Arachnida</taxon>
        <taxon>Araneae</taxon>
        <taxon>Araneomorphae</taxon>
        <taxon>Entelegynae</taxon>
        <taxon>Araneoidea</taxon>
        <taxon>Linyphiidae</taxon>
        <taxon>Erigoninae</taxon>
        <taxon>Oedothorax</taxon>
    </lineage>
</organism>
<reference evidence="19 20" key="1">
    <citation type="journal article" date="2022" name="Nat. Ecol. Evol.">
        <title>A masculinizing supergene underlies an exaggerated male reproductive morph in a spider.</title>
        <authorList>
            <person name="Hendrickx F."/>
            <person name="De Corte Z."/>
            <person name="Sonet G."/>
            <person name="Van Belleghem S.M."/>
            <person name="Kostlbacher S."/>
            <person name="Vangestel C."/>
        </authorList>
    </citation>
    <scope>NUCLEOTIDE SEQUENCE [LARGE SCALE GENOMIC DNA]</scope>
    <source>
        <strain evidence="19">W744_W776</strain>
    </source>
</reference>
<evidence type="ECO:0000256" key="9">
    <source>
        <dbReference type="ARBA" id="ARBA00022840"/>
    </source>
</evidence>
<evidence type="ECO:0000256" key="7">
    <source>
        <dbReference type="ARBA" id="ARBA00022741"/>
    </source>
</evidence>
<evidence type="ECO:0000256" key="1">
    <source>
        <dbReference type="ARBA" id="ARBA00004192"/>
    </source>
</evidence>
<dbReference type="InterPro" id="IPR011009">
    <property type="entry name" value="Kinase-like_dom_sf"/>
</dbReference>
<evidence type="ECO:0000256" key="4">
    <source>
        <dbReference type="ARBA" id="ARBA00022527"/>
    </source>
</evidence>
<proteinExistence type="inferred from homology"/>
<dbReference type="PROSITE" id="PS00107">
    <property type="entry name" value="PROTEIN_KINASE_ATP"/>
    <property type="match status" value="1"/>
</dbReference>
<keyword evidence="4 16" id="KW-0723">Serine/threonine-protein kinase</keyword>
<dbReference type="AlphaFoldDB" id="A0AAV6VEL5"/>
<comment type="catalytic activity">
    <reaction evidence="11">
        <text>L-threonyl-[protein] + ATP = O-phospho-L-threonyl-[protein] + ADP + H(+)</text>
        <dbReference type="Rhea" id="RHEA:46608"/>
        <dbReference type="Rhea" id="RHEA-COMP:11060"/>
        <dbReference type="Rhea" id="RHEA-COMP:11605"/>
        <dbReference type="ChEBI" id="CHEBI:15378"/>
        <dbReference type="ChEBI" id="CHEBI:30013"/>
        <dbReference type="ChEBI" id="CHEBI:30616"/>
        <dbReference type="ChEBI" id="CHEBI:61977"/>
        <dbReference type="ChEBI" id="CHEBI:456216"/>
        <dbReference type="EC" id="2.7.11.1"/>
    </reaction>
</comment>
<evidence type="ECO:0000256" key="12">
    <source>
        <dbReference type="ARBA" id="ARBA00048679"/>
    </source>
</evidence>
<dbReference type="Pfam" id="PF00069">
    <property type="entry name" value="Pkinase"/>
    <property type="match status" value="1"/>
</dbReference>
<feature type="binding site" evidence="14">
    <location>
        <position position="109"/>
    </location>
    <ligand>
        <name>ATP</name>
        <dbReference type="ChEBI" id="CHEBI:30616"/>
    </ligand>
</feature>
<evidence type="ECO:0000256" key="10">
    <source>
        <dbReference type="ARBA" id="ARBA00023200"/>
    </source>
</evidence>
<dbReference type="CDD" id="cd14005">
    <property type="entry name" value="STKc_PIM"/>
    <property type="match status" value="1"/>
</dbReference>
<evidence type="ECO:0000256" key="14">
    <source>
        <dbReference type="PIRSR" id="PIRSR037993-2"/>
    </source>
</evidence>
<comment type="subcellular location">
    <subcellularLocation>
        <location evidence="1">Host cytoplasm</location>
    </subcellularLocation>
</comment>
<gene>
    <name evidence="19" type="ORF">JTE90_029649</name>
</gene>
<dbReference type="InterPro" id="IPR008271">
    <property type="entry name" value="Ser/Thr_kinase_AS"/>
</dbReference>
<keyword evidence="10" id="KW-1035">Host cytoplasm</keyword>
<keyword evidence="9 14" id="KW-0067">ATP-binding</keyword>
<evidence type="ECO:0000256" key="16">
    <source>
        <dbReference type="RuleBase" id="RU000304"/>
    </source>
</evidence>
<feature type="domain" description="Protein kinase" evidence="18">
    <location>
        <begin position="28"/>
        <end position="278"/>
    </location>
</feature>
<dbReference type="PANTHER" id="PTHR22984:SF25">
    <property type="entry name" value="PROTEIN KINASE DOMAIN-CONTAINING PROTEIN"/>
    <property type="match status" value="1"/>
</dbReference>
<keyword evidence="6" id="KW-0808">Transferase</keyword>
<comment type="caution">
    <text evidence="19">The sequence shown here is derived from an EMBL/GenBank/DDBJ whole genome shotgun (WGS) entry which is preliminary data.</text>
</comment>
<evidence type="ECO:0000256" key="2">
    <source>
        <dbReference type="ARBA" id="ARBA00012513"/>
    </source>
</evidence>
<dbReference type="SUPFAM" id="SSF56112">
    <property type="entry name" value="Protein kinase-like (PK-like)"/>
    <property type="match status" value="1"/>
</dbReference>
<dbReference type="InterPro" id="IPR017441">
    <property type="entry name" value="Protein_kinase_ATP_BS"/>
</dbReference>
<evidence type="ECO:0000256" key="15">
    <source>
        <dbReference type="PROSITE-ProRule" id="PRU10141"/>
    </source>
</evidence>
<dbReference type="EMBL" id="JAFNEN010000094">
    <property type="protein sequence ID" value="KAG8195070.1"/>
    <property type="molecule type" value="Genomic_DNA"/>
</dbReference>